<dbReference type="AlphaFoldDB" id="A0A9Q0MYA2"/>
<dbReference type="Proteomes" id="UP001151699">
    <property type="component" value="Chromosome X"/>
</dbReference>
<protein>
    <submittedName>
        <fullName evidence="1">Uncharacterized protein</fullName>
    </submittedName>
</protein>
<name>A0A9Q0MYA2_9DIPT</name>
<comment type="caution">
    <text evidence="1">The sequence shown here is derived from an EMBL/GenBank/DDBJ whole genome shotgun (WGS) entry which is preliminary data.</text>
</comment>
<evidence type="ECO:0000313" key="2">
    <source>
        <dbReference type="Proteomes" id="UP001151699"/>
    </source>
</evidence>
<feature type="non-terminal residue" evidence="1">
    <location>
        <position position="111"/>
    </location>
</feature>
<dbReference type="EMBL" id="WJQU01000003">
    <property type="protein sequence ID" value="KAJ6639529.1"/>
    <property type="molecule type" value="Genomic_DNA"/>
</dbReference>
<reference evidence="1" key="1">
    <citation type="submission" date="2022-07" db="EMBL/GenBank/DDBJ databases">
        <authorList>
            <person name="Trinca V."/>
            <person name="Uliana J.V.C."/>
            <person name="Torres T.T."/>
            <person name="Ward R.J."/>
            <person name="Monesi N."/>
        </authorList>
    </citation>
    <scope>NUCLEOTIDE SEQUENCE</scope>
    <source>
        <strain evidence="1">HSMRA1968</strain>
        <tissue evidence="1">Whole embryos</tissue>
    </source>
</reference>
<keyword evidence="2" id="KW-1185">Reference proteome</keyword>
<evidence type="ECO:0000313" key="1">
    <source>
        <dbReference type="EMBL" id="KAJ6639529.1"/>
    </source>
</evidence>
<sequence length="111" mass="12610">LESYLLHTARPRRIISQNKNVSRFKMGKYSTKFSIDWVKTYNWVDECPKNASMAKCTICKCTFKVSNGGISDCRAHSKTQKHRHAEGIKLDTSSQVTLNSMLVEAIGKQNI</sequence>
<feature type="non-terminal residue" evidence="1">
    <location>
        <position position="1"/>
    </location>
</feature>
<gene>
    <name evidence="1" type="ORF">Bhyg_12275</name>
</gene>
<proteinExistence type="predicted"/>
<accession>A0A9Q0MYA2</accession>
<organism evidence="1 2">
    <name type="scientific">Pseudolycoriella hygida</name>
    <dbReference type="NCBI Taxonomy" id="35572"/>
    <lineage>
        <taxon>Eukaryota</taxon>
        <taxon>Metazoa</taxon>
        <taxon>Ecdysozoa</taxon>
        <taxon>Arthropoda</taxon>
        <taxon>Hexapoda</taxon>
        <taxon>Insecta</taxon>
        <taxon>Pterygota</taxon>
        <taxon>Neoptera</taxon>
        <taxon>Endopterygota</taxon>
        <taxon>Diptera</taxon>
        <taxon>Nematocera</taxon>
        <taxon>Sciaroidea</taxon>
        <taxon>Sciaridae</taxon>
        <taxon>Pseudolycoriella</taxon>
    </lineage>
</organism>